<organism evidence="2 3">
    <name type="scientific">Streptomyces albiflavescens</name>
    <dbReference type="NCBI Taxonomy" id="1623582"/>
    <lineage>
        <taxon>Bacteria</taxon>
        <taxon>Bacillati</taxon>
        <taxon>Actinomycetota</taxon>
        <taxon>Actinomycetes</taxon>
        <taxon>Kitasatosporales</taxon>
        <taxon>Streptomycetaceae</taxon>
        <taxon>Streptomyces</taxon>
    </lineage>
</organism>
<dbReference type="EMBL" id="BMMM01000017">
    <property type="protein sequence ID" value="GGN85026.1"/>
    <property type="molecule type" value="Genomic_DNA"/>
</dbReference>
<feature type="region of interest" description="Disordered" evidence="1">
    <location>
        <begin position="1"/>
        <end position="62"/>
    </location>
</feature>
<keyword evidence="3" id="KW-1185">Reference proteome</keyword>
<comment type="caution">
    <text evidence="2">The sequence shown here is derived from an EMBL/GenBank/DDBJ whole genome shotgun (WGS) entry which is preliminary data.</text>
</comment>
<dbReference type="RefSeq" id="WP_189190632.1">
    <property type="nucleotide sequence ID" value="NZ_BMMM01000017.1"/>
</dbReference>
<proteinExistence type="predicted"/>
<reference evidence="2 3" key="1">
    <citation type="journal article" date="2014" name="Int. J. Syst. Evol. Microbiol.">
        <title>Complete genome sequence of Corynebacterium casei LMG S-19264T (=DSM 44701T), isolated from a smear-ripened cheese.</title>
        <authorList>
            <consortium name="US DOE Joint Genome Institute (JGI-PGF)"/>
            <person name="Walter F."/>
            <person name="Albersmeier A."/>
            <person name="Kalinowski J."/>
            <person name="Ruckert C."/>
        </authorList>
    </citation>
    <scope>NUCLEOTIDE SEQUENCE [LARGE SCALE GENOMIC DNA]</scope>
    <source>
        <strain evidence="2 3">CGMCC 4.7111</strain>
    </source>
</reference>
<name>A0A917YDB2_9ACTN</name>
<evidence type="ECO:0000313" key="3">
    <source>
        <dbReference type="Proteomes" id="UP000600365"/>
    </source>
</evidence>
<sequence length="62" mass="6549">MRRPSTNRDNCLAKETTEPQLPPPGPDIELPGDDLLPSGGPLTSNSVDSMASSPSTTADTRR</sequence>
<dbReference type="AlphaFoldDB" id="A0A917YDB2"/>
<gene>
    <name evidence="2" type="ORF">GCM10011579_075620</name>
</gene>
<dbReference type="Proteomes" id="UP000600365">
    <property type="component" value="Unassembled WGS sequence"/>
</dbReference>
<evidence type="ECO:0000313" key="2">
    <source>
        <dbReference type="EMBL" id="GGN85026.1"/>
    </source>
</evidence>
<accession>A0A917YDB2</accession>
<evidence type="ECO:0000256" key="1">
    <source>
        <dbReference type="SAM" id="MobiDB-lite"/>
    </source>
</evidence>
<feature type="compositionally biased region" description="Polar residues" evidence="1">
    <location>
        <begin position="41"/>
        <end position="62"/>
    </location>
</feature>
<protein>
    <submittedName>
        <fullName evidence="2">Uncharacterized protein</fullName>
    </submittedName>
</protein>